<organism evidence="1 2">
    <name type="scientific">Ochrobactrum quorumnocens</name>
    <dbReference type="NCBI Taxonomy" id="271865"/>
    <lineage>
        <taxon>Bacteria</taxon>
        <taxon>Pseudomonadati</taxon>
        <taxon>Pseudomonadota</taxon>
        <taxon>Alphaproteobacteria</taxon>
        <taxon>Hyphomicrobiales</taxon>
        <taxon>Brucellaceae</taxon>
        <taxon>Brucella/Ochrobactrum group</taxon>
        <taxon>Ochrobactrum</taxon>
    </lineage>
</organism>
<dbReference type="InterPro" id="IPR022344">
    <property type="entry name" value="GTA_major-tail"/>
</dbReference>
<dbReference type="Proteomes" id="UP000215256">
    <property type="component" value="Chromosome 1"/>
</dbReference>
<gene>
    <name evidence="1" type="ORF">CES85_1067</name>
</gene>
<dbReference type="KEGG" id="och:CES85_1067"/>
<dbReference type="EMBL" id="CP022604">
    <property type="protein sequence ID" value="ASV86117.1"/>
    <property type="molecule type" value="Genomic_DNA"/>
</dbReference>
<name>A0A248UH15_9HYPH</name>
<evidence type="ECO:0000313" key="1">
    <source>
        <dbReference type="EMBL" id="ASV86117.1"/>
    </source>
</evidence>
<sequence length="139" mass="14855">MAQYMGRELVIKRYMDADQEFVSVCVSEARSIEINNEEIDITKPDCVNPGSKLVRSLMYGMQSIGLQLDGAYVGNAAQKAMTGDAVNQIVTSYQVVVPGVGTFEADFLVSMTLSGDKTGELQAQGRMSATGNIGFTAAA</sequence>
<accession>A0A248UH15</accession>
<dbReference type="InterPro" id="IPR011855">
    <property type="entry name" value="Phgtail_TP901_1"/>
</dbReference>
<protein>
    <submittedName>
        <fullName evidence="1">Phage major tail 2 family protein</fullName>
    </submittedName>
</protein>
<dbReference type="Pfam" id="PF06199">
    <property type="entry name" value="Phage_tail_2"/>
    <property type="match status" value="1"/>
</dbReference>
<dbReference type="PRINTS" id="PR01996">
    <property type="entry name" value="MTP1FAMILY"/>
</dbReference>
<dbReference type="RefSeq" id="WP_244923293.1">
    <property type="nucleotide sequence ID" value="NZ_CP022604.1"/>
</dbReference>
<dbReference type="AlphaFoldDB" id="A0A248UH15"/>
<proteinExistence type="predicted"/>
<evidence type="ECO:0000313" key="2">
    <source>
        <dbReference type="Proteomes" id="UP000215256"/>
    </source>
</evidence>
<reference evidence="1 2" key="1">
    <citation type="submission" date="2017-07" db="EMBL/GenBank/DDBJ databases">
        <title>Phylogenetic study on the rhizospheric bacterium Ochrobactrum sp. A44.</title>
        <authorList>
            <person name="Krzyzanowska D.M."/>
            <person name="Ossowicki A."/>
            <person name="Rajewska M."/>
            <person name="Maciag T."/>
            <person name="Kaczynski Z."/>
            <person name="Czerwicka M."/>
            <person name="Jafra S."/>
        </authorList>
    </citation>
    <scope>NUCLEOTIDE SEQUENCE [LARGE SCALE GENOMIC DNA]</scope>
    <source>
        <strain evidence="1 2">A44</strain>
    </source>
</reference>